<evidence type="ECO:0000256" key="2">
    <source>
        <dbReference type="ARBA" id="ARBA00023242"/>
    </source>
</evidence>
<dbReference type="AlphaFoldDB" id="A0A9P8PQ64"/>
<evidence type="ECO:0000256" key="1">
    <source>
        <dbReference type="ARBA" id="ARBA00004123"/>
    </source>
</evidence>
<dbReference type="InterPro" id="IPR028942">
    <property type="entry name" value="WHIM1_dom"/>
</dbReference>
<keyword evidence="6" id="KW-1185">Reference proteome</keyword>
<comment type="subcellular location">
    <subcellularLocation>
        <location evidence="1">Nucleus</location>
    </subcellularLocation>
</comment>
<dbReference type="OrthoDB" id="3980938at2759"/>
<reference evidence="5" key="1">
    <citation type="journal article" date="2021" name="Open Biol.">
        <title>Shared evolutionary footprints suggest mitochondrial oxidative damage underlies multiple complex I losses in fungi.</title>
        <authorList>
            <person name="Schikora-Tamarit M.A."/>
            <person name="Marcet-Houben M."/>
            <person name="Nosek J."/>
            <person name="Gabaldon T."/>
        </authorList>
    </citation>
    <scope>NUCLEOTIDE SEQUENCE</scope>
    <source>
        <strain evidence="5">CBS6341</strain>
    </source>
</reference>
<comment type="caution">
    <text evidence="5">The sequence shown here is derived from an EMBL/GenBank/DDBJ whole genome shotgun (WGS) entry which is preliminary data.</text>
</comment>
<dbReference type="EMBL" id="JAEUBF010000734">
    <property type="protein sequence ID" value="KAH3675670.1"/>
    <property type="molecule type" value="Genomic_DNA"/>
</dbReference>
<feature type="domain" description="WHIM1" evidence="4">
    <location>
        <begin position="525"/>
        <end position="552"/>
    </location>
</feature>
<feature type="region of interest" description="Disordered" evidence="3">
    <location>
        <begin position="188"/>
        <end position="209"/>
    </location>
</feature>
<feature type="region of interest" description="Disordered" evidence="3">
    <location>
        <begin position="138"/>
        <end position="175"/>
    </location>
</feature>
<dbReference type="Proteomes" id="UP000769528">
    <property type="component" value="Unassembled WGS sequence"/>
</dbReference>
<evidence type="ECO:0000259" key="4">
    <source>
        <dbReference type="Pfam" id="PF15612"/>
    </source>
</evidence>
<keyword evidence="2" id="KW-0539">Nucleus</keyword>
<proteinExistence type="predicted"/>
<evidence type="ECO:0000256" key="3">
    <source>
        <dbReference type="SAM" id="MobiDB-lite"/>
    </source>
</evidence>
<feature type="region of interest" description="Disordered" evidence="3">
    <location>
        <begin position="246"/>
        <end position="266"/>
    </location>
</feature>
<dbReference type="GO" id="GO:0005634">
    <property type="term" value="C:nucleus"/>
    <property type="evidence" value="ECO:0007669"/>
    <property type="project" value="UniProtKB-SubCell"/>
</dbReference>
<evidence type="ECO:0000313" key="6">
    <source>
        <dbReference type="Proteomes" id="UP000769528"/>
    </source>
</evidence>
<name>A0A9P8PQ64_9ASCO</name>
<organism evidence="5 6">
    <name type="scientific">Wickerhamomyces mucosus</name>
    <dbReference type="NCBI Taxonomy" id="1378264"/>
    <lineage>
        <taxon>Eukaryota</taxon>
        <taxon>Fungi</taxon>
        <taxon>Dikarya</taxon>
        <taxon>Ascomycota</taxon>
        <taxon>Saccharomycotina</taxon>
        <taxon>Saccharomycetes</taxon>
        <taxon>Phaffomycetales</taxon>
        <taxon>Wickerhamomycetaceae</taxon>
        <taxon>Wickerhamomyces</taxon>
    </lineage>
</organism>
<reference evidence="5" key="2">
    <citation type="submission" date="2021-01" db="EMBL/GenBank/DDBJ databases">
        <authorList>
            <person name="Schikora-Tamarit M.A."/>
        </authorList>
    </citation>
    <scope>NUCLEOTIDE SEQUENCE</scope>
    <source>
        <strain evidence="5">CBS6341</strain>
    </source>
</reference>
<feature type="compositionally biased region" description="Basic and acidic residues" evidence="3">
    <location>
        <begin position="251"/>
        <end position="264"/>
    </location>
</feature>
<feature type="compositionally biased region" description="Basic and acidic residues" evidence="3">
    <location>
        <begin position="165"/>
        <end position="175"/>
    </location>
</feature>
<accession>A0A9P8PQ64</accession>
<sequence length="797" mass="90836">MNTSSIDPGIGSQTNYFTKFPLDDTGNSSDHETHPTHAYQFTNIDEHTTSNDTVNVAAAAIINFNRTSLPNDHNDENNDTNNESQESLNFLHNALILDHQDVSNNNTNNNSNENNNNLVQPKQRLIHDPNSTVSLVMVNPASKEGTNRLGRPRRSLNSGSPAPKPTDHGEGESLKNLDNSLVSTFRVDSLPVAGPGSRGGRKKKERGRILNSNKIDGFLKKKLDEVINISDEEEIEDNHDLSKIAKPSELLSDKPSKNLTEKNKGQTNKKLVQQVLNFGNFKSSFPSQNNDSTINKEKAKPLAKLSLSSFKISKKPKKEIQGPLTQLQNDGNYVDLSLLKDEDLKKISFGYPIKPVSYAGDLIFIMGFYHKFRQFFTGLGNIDITEFESELGLNKIKVQENNNENFKEPAKGNNEEEVFEKLPEFINSFFIQLLTLVLNRDKLNTRKSLSAALIELLTRIKEFGIPQSWRSTESQPEKFQIDDSDLVDSTTEDSEFFEYTYKETSIDQQTFPLSTDDFINNGLIALTPENRLILLKSLCQWSLTNSTKIKTHVSNLLNLQENTEKETSYIPKYIKYDEIEMKRLTNKPKNVEKQVIDIFSNPEQDPLSLRLVDFLIGNCGPSNGNYYLVNLRSFPITFQNFTDIENEIDRDSILEECSNGLKLYVHDFINNEWYEISSSIESLKEFLKYLQKKVKGLKFKNLLRLSQNLEHYIHILEFQQSDEFKYILKSNKIKAANNALIINHDNSGKRVTRSQLIAPVEKSEPEYEFINNIENSDEEFVENVGSESEDAKDEDYY</sequence>
<evidence type="ECO:0000313" key="5">
    <source>
        <dbReference type="EMBL" id="KAH3675670.1"/>
    </source>
</evidence>
<dbReference type="Pfam" id="PF15612">
    <property type="entry name" value="WHIM1"/>
    <property type="match status" value="1"/>
</dbReference>
<protein>
    <recommendedName>
        <fullName evidence="4">WHIM1 domain-containing protein</fullName>
    </recommendedName>
</protein>
<gene>
    <name evidence="5" type="ORF">WICMUC_002587</name>
</gene>